<proteinExistence type="predicted"/>
<evidence type="ECO:0000256" key="2">
    <source>
        <dbReference type="SAM" id="Phobius"/>
    </source>
</evidence>
<evidence type="ECO:0008006" key="5">
    <source>
        <dbReference type="Google" id="ProtNLM"/>
    </source>
</evidence>
<feature type="transmembrane region" description="Helical" evidence="2">
    <location>
        <begin position="66"/>
        <end position="83"/>
    </location>
</feature>
<name>A0A0N8IBM4_9RHOB</name>
<evidence type="ECO:0000313" key="3">
    <source>
        <dbReference type="EMBL" id="KPN63515.1"/>
    </source>
</evidence>
<keyword evidence="2" id="KW-0812">Transmembrane</keyword>
<protein>
    <recommendedName>
        <fullName evidence="5">5-bromo-4-chloroindolyl phosphate hydrolysis protein</fullName>
    </recommendedName>
</protein>
<dbReference type="OrthoDB" id="7375296at2"/>
<sequence length="302" mass="33006">MAQRYGGDYSPNGSKRPESDGQNAPLRQRSPFEGTQPARAGARVNLLFLAPLPLVGLAFFRDPAPMALSLVGAGLLLAAAWLTREGVAAHEAYDARKVARRPAFPRKIFAAILTGAGLAAAGLVQGSAIEAALYAILGAGLHLFSFGPDPLKNKAAEGVDTFQTDRVARVVEEAEAQLGAMSRAVDALRDRHLTARVETFQLTARDMFRVVEDDPRDLTAARKFLSVYLRGARDATVKFTELYTRSHDAIARRDYEALLDDLEQNFAAKTQALLSDNRTDLEVEIEVLRDRLAREGVRMDKD</sequence>
<organism evidence="3 4">
    <name type="scientific">Aliiroseovarius crassostreae</name>
    <dbReference type="NCBI Taxonomy" id="154981"/>
    <lineage>
        <taxon>Bacteria</taxon>
        <taxon>Pseudomonadati</taxon>
        <taxon>Pseudomonadota</taxon>
        <taxon>Alphaproteobacteria</taxon>
        <taxon>Rhodobacterales</taxon>
        <taxon>Paracoccaceae</taxon>
        <taxon>Aliiroseovarius</taxon>
    </lineage>
</organism>
<comment type="caution">
    <text evidence="3">The sequence shown here is derived from an EMBL/GenBank/DDBJ whole genome shotgun (WGS) entry which is preliminary data.</text>
</comment>
<evidence type="ECO:0000256" key="1">
    <source>
        <dbReference type="SAM" id="MobiDB-lite"/>
    </source>
</evidence>
<keyword evidence="2" id="KW-1133">Transmembrane helix</keyword>
<dbReference type="InterPro" id="IPR018770">
    <property type="entry name" value="ChloroindolylP_hydrolase"/>
</dbReference>
<feature type="transmembrane region" description="Helical" evidence="2">
    <location>
        <begin position="104"/>
        <end position="125"/>
    </location>
</feature>
<dbReference type="EMBL" id="LKBA01000006">
    <property type="protein sequence ID" value="KPN63515.1"/>
    <property type="molecule type" value="Genomic_DNA"/>
</dbReference>
<keyword evidence="2" id="KW-0472">Membrane</keyword>
<feature type="transmembrane region" description="Helical" evidence="2">
    <location>
        <begin position="44"/>
        <end position="60"/>
    </location>
</feature>
<feature type="region of interest" description="Disordered" evidence="1">
    <location>
        <begin position="1"/>
        <end position="34"/>
    </location>
</feature>
<evidence type="ECO:0000313" key="4">
    <source>
        <dbReference type="Proteomes" id="UP000050471"/>
    </source>
</evidence>
<gene>
    <name evidence="3" type="ORF">AKJ29_12800</name>
</gene>
<dbReference type="RefSeq" id="WP_055189935.1">
    <property type="nucleotide sequence ID" value="NZ_FPBS01000026.1"/>
</dbReference>
<reference evidence="3 4" key="1">
    <citation type="submission" date="2015-09" db="EMBL/GenBank/DDBJ databases">
        <title>Draft genome sequence of Aliiroseovarius crassostreae CV919-312TSm, the causative agent of Roseovarius Oyster Disease (formerly Juvenile Oyster Disease).</title>
        <authorList>
            <person name="Kessner L."/>
            <person name="Spinard E."/>
            <person name="Nelson D."/>
        </authorList>
    </citation>
    <scope>NUCLEOTIDE SEQUENCE [LARGE SCALE GENOMIC DNA]</scope>
    <source>
        <strain evidence="3 4">CV919-312</strain>
    </source>
</reference>
<dbReference type="AlphaFoldDB" id="A0A0N8IBM4"/>
<accession>A0A0N8IBM4</accession>
<dbReference type="Proteomes" id="UP000050471">
    <property type="component" value="Unassembled WGS sequence"/>
</dbReference>
<dbReference type="Pfam" id="PF10112">
    <property type="entry name" value="Halogen_Hydrol"/>
    <property type="match status" value="1"/>
</dbReference>
<keyword evidence="4" id="KW-1185">Reference proteome</keyword>
<dbReference type="STRING" id="154981.AKJ29_12800"/>